<comment type="caution">
    <text evidence="1">The sequence shown here is derived from an EMBL/GenBank/DDBJ whole genome shotgun (WGS) entry which is preliminary data.</text>
</comment>
<organism evidence="1 2">
    <name type="scientific">Streptococcus pneumoniae</name>
    <dbReference type="NCBI Taxonomy" id="1313"/>
    <lineage>
        <taxon>Bacteria</taxon>
        <taxon>Bacillati</taxon>
        <taxon>Bacillota</taxon>
        <taxon>Bacilli</taxon>
        <taxon>Lactobacillales</taxon>
        <taxon>Streptococcaceae</taxon>
        <taxon>Streptococcus</taxon>
    </lineage>
</organism>
<evidence type="ECO:0000313" key="2">
    <source>
        <dbReference type="Proteomes" id="UP000437160"/>
    </source>
</evidence>
<dbReference type="RefSeq" id="WP_196303271.1">
    <property type="nucleotide sequence ID" value="NZ_WNIA01000317.1"/>
</dbReference>
<sequence>MTNNQLATQTKRNITTDPSLLTGADIKKYFDPQNLLTEKQVGQALALCKGRNLNPFANEVYIVAYTNRNGGKEYSLIVSKEAFLKRAAQCK</sequence>
<reference evidence="1 2" key="1">
    <citation type="submission" date="2019-11" db="EMBL/GenBank/DDBJ databases">
        <title>Growth characteristics of pneumococcus vary with the chemical composition of the capsule and with environmental conditions.</title>
        <authorList>
            <person name="Tothpal A."/>
            <person name="Desobry K."/>
            <person name="Joshi S."/>
            <person name="Wyllie A.L."/>
            <person name="Weinberger D.M."/>
        </authorList>
    </citation>
    <scope>NUCLEOTIDE SEQUENCE [LARGE SCALE GENOMIC DNA]</scope>
    <source>
        <strain evidence="2">pnumococcus19F</strain>
    </source>
</reference>
<dbReference type="AlphaFoldDB" id="A0A6I3UZQ4"/>
<proteinExistence type="predicted"/>
<dbReference type="InterPro" id="IPR018330">
    <property type="entry name" value="RecT_fam"/>
</dbReference>
<dbReference type="Pfam" id="PF03837">
    <property type="entry name" value="RecT"/>
    <property type="match status" value="1"/>
</dbReference>
<feature type="non-terminal residue" evidence="1">
    <location>
        <position position="91"/>
    </location>
</feature>
<dbReference type="GO" id="GO:0003677">
    <property type="term" value="F:DNA binding"/>
    <property type="evidence" value="ECO:0007669"/>
    <property type="project" value="InterPro"/>
</dbReference>
<dbReference type="EMBL" id="WNIA01000317">
    <property type="protein sequence ID" value="MTV99794.1"/>
    <property type="molecule type" value="Genomic_DNA"/>
</dbReference>
<protein>
    <submittedName>
        <fullName evidence="1">Phage recombination protein Bet</fullName>
    </submittedName>
</protein>
<dbReference type="Proteomes" id="UP000437160">
    <property type="component" value="Unassembled WGS sequence"/>
</dbReference>
<accession>A0A6I3UZQ4</accession>
<name>A0A6I3UZQ4_STREE</name>
<dbReference type="GO" id="GO:0006259">
    <property type="term" value="P:DNA metabolic process"/>
    <property type="evidence" value="ECO:0007669"/>
    <property type="project" value="InterPro"/>
</dbReference>
<gene>
    <name evidence="1" type="ORF">GM536_12265</name>
</gene>
<evidence type="ECO:0000313" key="1">
    <source>
        <dbReference type="EMBL" id="MTV99794.1"/>
    </source>
</evidence>